<reference evidence="1 2" key="1">
    <citation type="submission" date="2019-12" db="EMBL/GenBank/DDBJ databases">
        <authorList>
            <person name="Alioto T."/>
            <person name="Alioto T."/>
            <person name="Gomez Garrido J."/>
        </authorList>
    </citation>
    <scope>NUCLEOTIDE SEQUENCE [LARGE SCALE GENOMIC DNA]</scope>
</reference>
<evidence type="ECO:0000313" key="2">
    <source>
        <dbReference type="Proteomes" id="UP000594638"/>
    </source>
</evidence>
<evidence type="ECO:0000313" key="1">
    <source>
        <dbReference type="EMBL" id="CAA2963297.1"/>
    </source>
</evidence>
<dbReference type="AlphaFoldDB" id="A0A8S0QAM9"/>
<dbReference type="EMBL" id="CACTIH010001808">
    <property type="protein sequence ID" value="CAA2963297.1"/>
    <property type="molecule type" value="Genomic_DNA"/>
</dbReference>
<proteinExistence type="predicted"/>
<keyword evidence="2" id="KW-1185">Reference proteome</keyword>
<protein>
    <submittedName>
        <fullName evidence="1">Uncharacterized protein</fullName>
    </submittedName>
</protein>
<sequence length="192" mass="21337">MEKTADYTFFTTDLLRGRLLLADVIEPNSTIMCLSSSFRKRIQPEMAKIGARRLMFIGLMESDQTIIYLTAFSAVKALPRMANFFFSPCGQSWLARIRANVASLSCLFLPARCTYLWEMALMYAATVANSFMSLTASLDLILEPPIWWRTIEVAGNGSWIIGALCKDTSSSRHSPVYLGVISSSVELMAAPP</sequence>
<comment type="caution">
    <text evidence="1">The sequence shown here is derived from an EMBL/GenBank/DDBJ whole genome shotgun (WGS) entry which is preliminary data.</text>
</comment>
<dbReference type="Proteomes" id="UP000594638">
    <property type="component" value="Unassembled WGS sequence"/>
</dbReference>
<dbReference type="Gramene" id="OE9A017174T1">
    <property type="protein sequence ID" value="OE9A017174C1"/>
    <property type="gene ID" value="OE9A017174"/>
</dbReference>
<name>A0A8S0QAM9_OLEEU</name>
<organism evidence="1 2">
    <name type="scientific">Olea europaea subsp. europaea</name>
    <dbReference type="NCBI Taxonomy" id="158383"/>
    <lineage>
        <taxon>Eukaryota</taxon>
        <taxon>Viridiplantae</taxon>
        <taxon>Streptophyta</taxon>
        <taxon>Embryophyta</taxon>
        <taxon>Tracheophyta</taxon>
        <taxon>Spermatophyta</taxon>
        <taxon>Magnoliopsida</taxon>
        <taxon>eudicotyledons</taxon>
        <taxon>Gunneridae</taxon>
        <taxon>Pentapetalae</taxon>
        <taxon>asterids</taxon>
        <taxon>lamiids</taxon>
        <taxon>Lamiales</taxon>
        <taxon>Oleaceae</taxon>
        <taxon>Oleeae</taxon>
        <taxon>Olea</taxon>
    </lineage>
</organism>
<accession>A0A8S0QAM9</accession>
<gene>
    <name evidence="1" type="ORF">OLEA9_A017174</name>
</gene>